<dbReference type="Gramene" id="Vigun07g218000.3.v1.2">
    <property type="protein sequence ID" value="Vigun07g218000.3.v1.2"/>
    <property type="gene ID" value="Vigun07g218000.v1.2"/>
</dbReference>
<proteinExistence type="predicted"/>
<dbReference type="InterPro" id="IPR046347">
    <property type="entry name" value="bZIP_sf"/>
</dbReference>
<evidence type="ECO:0000313" key="5">
    <source>
        <dbReference type="Proteomes" id="UP000501690"/>
    </source>
</evidence>
<accession>A0A4D6N5D6</accession>
<keyword evidence="1" id="KW-0175">Coiled coil</keyword>
<dbReference type="OrthoDB" id="1407163at2759"/>
<evidence type="ECO:0000313" key="4">
    <source>
        <dbReference type="EMBL" id="QCE08112.1"/>
    </source>
</evidence>
<dbReference type="GO" id="GO:0005634">
    <property type="term" value="C:nucleus"/>
    <property type="evidence" value="ECO:0007669"/>
    <property type="project" value="TreeGrafter"/>
</dbReference>
<dbReference type="SMART" id="SM00338">
    <property type="entry name" value="BRLZ"/>
    <property type="match status" value="1"/>
</dbReference>
<feature type="compositionally biased region" description="Basic and acidic residues" evidence="2">
    <location>
        <begin position="70"/>
        <end position="79"/>
    </location>
</feature>
<gene>
    <name evidence="4" type="ORF">DEO72_LG9g3137</name>
</gene>
<evidence type="ECO:0000256" key="1">
    <source>
        <dbReference type="SAM" id="Coils"/>
    </source>
</evidence>
<keyword evidence="5" id="KW-1185">Reference proteome</keyword>
<evidence type="ECO:0000259" key="3">
    <source>
        <dbReference type="SMART" id="SM00338"/>
    </source>
</evidence>
<name>A0A4D6N5D6_VIGUN</name>
<dbReference type="AlphaFoldDB" id="A0A4D6N5D6"/>
<reference evidence="4 5" key="1">
    <citation type="submission" date="2019-04" db="EMBL/GenBank/DDBJ databases">
        <title>An improved genome assembly and genetic linkage map for asparagus bean, Vigna unguiculata ssp. sesquipedialis.</title>
        <authorList>
            <person name="Xia Q."/>
            <person name="Zhang R."/>
            <person name="Dong Y."/>
        </authorList>
    </citation>
    <scope>NUCLEOTIDE SEQUENCE [LARGE SCALE GENOMIC DNA]</scope>
    <source>
        <tissue evidence="4">Leaf</tissue>
    </source>
</reference>
<sequence length="328" mass="36027">MMENNDTGAPSDALLFDQIVATEQPHNSIHSDPCYPLINTFDDLLNVDTFEMLNSPLPPPPPPTAPLESVHSETSEKPNEQTSKPAPVGSTDGLDRGKSVVLADICMASGGADGGAKDSGENNPKRRRENVSLDASLTALIQAGPAISLARRPMGPEELAELARVDPKKAKRIVANRESAAKSKEKKKRYLIELQKNVDLLEIQISNMINNICMFEIGTTGRAVHVKELRRKLDVMREQDRIKDVLSVVLNGEIQGLKDENENLNLLMSYRSPGNLFSPLPSKLPLHKFHNPPSHQPQLSMRNPLPPSGPSNFPGNYGPNFSNFNHKN</sequence>
<organism evidence="4 5">
    <name type="scientific">Vigna unguiculata</name>
    <name type="common">Cowpea</name>
    <dbReference type="NCBI Taxonomy" id="3917"/>
    <lineage>
        <taxon>Eukaryota</taxon>
        <taxon>Viridiplantae</taxon>
        <taxon>Streptophyta</taxon>
        <taxon>Embryophyta</taxon>
        <taxon>Tracheophyta</taxon>
        <taxon>Spermatophyta</taxon>
        <taxon>Magnoliopsida</taxon>
        <taxon>eudicotyledons</taxon>
        <taxon>Gunneridae</taxon>
        <taxon>Pentapetalae</taxon>
        <taxon>rosids</taxon>
        <taxon>fabids</taxon>
        <taxon>Fabales</taxon>
        <taxon>Fabaceae</taxon>
        <taxon>Papilionoideae</taxon>
        <taxon>50 kb inversion clade</taxon>
        <taxon>NPAAA clade</taxon>
        <taxon>indigoferoid/millettioid clade</taxon>
        <taxon>Phaseoleae</taxon>
        <taxon>Vigna</taxon>
    </lineage>
</organism>
<feature type="compositionally biased region" description="Polar residues" evidence="2">
    <location>
        <begin position="310"/>
        <end position="328"/>
    </location>
</feature>
<dbReference type="InterPro" id="IPR004827">
    <property type="entry name" value="bZIP"/>
</dbReference>
<dbReference type="GO" id="GO:0003700">
    <property type="term" value="F:DNA-binding transcription factor activity"/>
    <property type="evidence" value="ECO:0007669"/>
    <property type="project" value="InterPro"/>
</dbReference>
<dbReference type="Pfam" id="PF00170">
    <property type="entry name" value="bZIP_1"/>
    <property type="match status" value="1"/>
</dbReference>
<dbReference type="Gramene" id="Vigun07g218000.2.v1.2">
    <property type="protein sequence ID" value="Vigun07g218000.2.v1.2"/>
    <property type="gene ID" value="Vigun07g218000.v1.2"/>
</dbReference>
<dbReference type="EMBL" id="CP039353">
    <property type="protein sequence ID" value="QCE08112.1"/>
    <property type="molecule type" value="Genomic_DNA"/>
</dbReference>
<dbReference type="PANTHER" id="PTHR13690:SF86">
    <property type="entry name" value="TRANSCRIPTION FACTOR VIP1"/>
    <property type="match status" value="1"/>
</dbReference>
<feature type="region of interest" description="Disordered" evidence="2">
    <location>
        <begin position="52"/>
        <end position="95"/>
    </location>
</feature>
<dbReference type="PANTHER" id="PTHR13690">
    <property type="entry name" value="TRANSCRIPTION FACTOR POSF21-RELATED"/>
    <property type="match status" value="1"/>
</dbReference>
<dbReference type="Gene3D" id="1.20.5.170">
    <property type="match status" value="1"/>
</dbReference>
<feature type="compositionally biased region" description="Pro residues" evidence="2">
    <location>
        <begin position="56"/>
        <end position="65"/>
    </location>
</feature>
<evidence type="ECO:0000256" key="2">
    <source>
        <dbReference type="SAM" id="MobiDB-lite"/>
    </source>
</evidence>
<dbReference type="SUPFAM" id="SSF57959">
    <property type="entry name" value="Leucine zipper domain"/>
    <property type="match status" value="1"/>
</dbReference>
<protein>
    <recommendedName>
        <fullName evidence="3">BZIP domain-containing protein</fullName>
    </recommendedName>
</protein>
<feature type="region of interest" description="Disordered" evidence="2">
    <location>
        <begin position="287"/>
        <end position="328"/>
    </location>
</feature>
<dbReference type="Proteomes" id="UP000501690">
    <property type="component" value="Linkage Group LG9"/>
</dbReference>
<feature type="domain" description="BZIP" evidence="3">
    <location>
        <begin position="164"/>
        <end position="226"/>
    </location>
</feature>
<feature type="coiled-coil region" evidence="1">
    <location>
        <begin position="184"/>
        <end position="211"/>
    </location>
</feature>